<evidence type="ECO:0000313" key="1">
    <source>
        <dbReference type="EMBL" id="CPR11279.1"/>
    </source>
</evidence>
<accession>A0A0U0W8C3</accession>
<dbReference type="EMBL" id="CSTD01000002">
    <property type="protein sequence ID" value="CPR11279.1"/>
    <property type="molecule type" value="Genomic_DNA"/>
</dbReference>
<reference evidence="1 2" key="1">
    <citation type="submission" date="2015-03" db="EMBL/GenBank/DDBJ databases">
        <authorList>
            <person name="Murphy D."/>
        </authorList>
    </citation>
    <scope>NUCLEOTIDE SEQUENCE [LARGE SCALE GENOMIC DNA]</scope>
    <source>
        <strain evidence="1 2">DSM 44277</strain>
    </source>
</reference>
<sequence>MTAIPADIDTATAAEVAPVLDTSEAGLAQMRYRGTGPRFVKRGRRVLYRWSDVRDYLDANTVKRTDDPRGAGVA</sequence>
<protein>
    <recommendedName>
        <fullName evidence="3">Helix-turn-helix domain protein</fullName>
    </recommendedName>
</protein>
<organism evidence="1 2">
    <name type="scientific">Mycobacterium bohemicum DSM 44277</name>
    <dbReference type="NCBI Taxonomy" id="1236609"/>
    <lineage>
        <taxon>Bacteria</taxon>
        <taxon>Bacillati</taxon>
        <taxon>Actinomycetota</taxon>
        <taxon>Actinomycetes</taxon>
        <taxon>Mycobacteriales</taxon>
        <taxon>Mycobacteriaceae</taxon>
        <taxon>Mycobacterium</taxon>
    </lineage>
</organism>
<name>A0A0U0W8C3_MYCBE</name>
<gene>
    <name evidence="1" type="ORF">BN971_02559</name>
</gene>
<dbReference type="RefSeq" id="WP_085182665.1">
    <property type="nucleotide sequence ID" value="NZ_CSTD01000002.1"/>
</dbReference>
<evidence type="ECO:0008006" key="3">
    <source>
        <dbReference type="Google" id="ProtNLM"/>
    </source>
</evidence>
<dbReference type="AlphaFoldDB" id="A0A0U0W8C3"/>
<dbReference type="Proteomes" id="UP000198875">
    <property type="component" value="Unassembled WGS sequence"/>
</dbReference>
<proteinExistence type="predicted"/>
<evidence type="ECO:0000313" key="2">
    <source>
        <dbReference type="Proteomes" id="UP000198875"/>
    </source>
</evidence>